<dbReference type="Gene3D" id="2.60.120.10">
    <property type="entry name" value="Jelly Rolls"/>
    <property type="match status" value="1"/>
</dbReference>
<keyword evidence="2" id="KW-0238">DNA-binding</keyword>
<comment type="caution">
    <text evidence="6">The sequence shown here is derived from an EMBL/GenBank/DDBJ whole genome shotgun (WGS) entry which is preliminary data.</text>
</comment>
<dbReference type="SMART" id="SM00419">
    <property type="entry name" value="HTH_CRP"/>
    <property type="match status" value="1"/>
</dbReference>
<dbReference type="InterPro" id="IPR000595">
    <property type="entry name" value="cNMP-bd_dom"/>
</dbReference>
<dbReference type="GO" id="GO:0005829">
    <property type="term" value="C:cytosol"/>
    <property type="evidence" value="ECO:0007669"/>
    <property type="project" value="TreeGrafter"/>
</dbReference>
<dbReference type="SUPFAM" id="SSF46785">
    <property type="entry name" value="Winged helix' DNA-binding domain"/>
    <property type="match status" value="1"/>
</dbReference>
<dbReference type="Pfam" id="PF00027">
    <property type="entry name" value="cNMP_binding"/>
    <property type="match status" value="1"/>
</dbReference>
<dbReference type="RefSeq" id="WP_243833714.1">
    <property type="nucleotide sequence ID" value="NZ_SODD01000002.1"/>
</dbReference>
<feature type="domain" description="Cyclic nucleotide-binding" evidence="4">
    <location>
        <begin position="12"/>
        <end position="130"/>
    </location>
</feature>
<feature type="domain" description="HTH crp-type" evidence="5">
    <location>
        <begin position="144"/>
        <end position="212"/>
    </location>
</feature>
<dbReference type="Gene3D" id="1.10.10.10">
    <property type="entry name" value="Winged helix-like DNA-binding domain superfamily/Winged helix DNA-binding domain"/>
    <property type="match status" value="1"/>
</dbReference>
<evidence type="ECO:0000256" key="1">
    <source>
        <dbReference type="ARBA" id="ARBA00023015"/>
    </source>
</evidence>
<dbReference type="PROSITE" id="PS51063">
    <property type="entry name" value="HTH_CRP_2"/>
    <property type="match status" value="1"/>
</dbReference>
<accession>A0A4R8A6K5</accession>
<dbReference type="InterPro" id="IPR012318">
    <property type="entry name" value="HTH_CRP"/>
</dbReference>
<evidence type="ECO:0000256" key="3">
    <source>
        <dbReference type="ARBA" id="ARBA00023163"/>
    </source>
</evidence>
<dbReference type="PANTHER" id="PTHR24567:SF26">
    <property type="entry name" value="REGULATORY PROTEIN YEIL"/>
    <property type="match status" value="1"/>
</dbReference>
<keyword evidence="7" id="KW-1185">Reference proteome</keyword>
<dbReference type="Pfam" id="PF13545">
    <property type="entry name" value="HTH_Crp_2"/>
    <property type="match status" value="1"/>
</dbReference>
<organism evidence="6 7">
    <name type="scientific">Breznakia blatticola</name>
    <dbReference type="NCBI Taxonomy" id="1754012"/>
    <lineage>
        <taxon>Bacteria</taxon>
        <taxon>Bacillati</taxon>
        <taxon>Bacillota</taxon>
        <taxon>Erysipelotrichia</taxon>
        <taxon>Erysipelotrichales</taxon>
        <taxon>Erysipelotrichaceae</taxon>
        <taxon>Breznakia</taxon>
    </lineage>
</organism>
<dbReference type="InterPro" id="IPR018490">
    <property type="entry name" value="cNMP-bd_dom_sf"/>
</dbReference>
<protein>
    <submittedName>
        <fullName evidence="6">CRP/FNR family transcriptional regulator</fullName>
    </submittedName>
</protein>
<dbReference type="PROSITE" id="PS50042">
    <property type="entry name" value="CNMP_BINDING_3"/>
    <property type="match status" value="1"/>
</dbReference>
<dbReference type="SMART" id="SM00100">
    <property type="entry name" value="cNMP"/>
    <property type="match status" value="1"/>
</dbReference>
<proteinExistence type="predicted"/>
<dbReference type="InterPro" id="IPR036388">
    <property type="entry name" value="WH-like_DNA-bd_sf"/>
</dbReference>
<evidence type="ECO:0000313" key="7">
    <source>
        <dbReference type="Proteomes" id="UP000294743"/>
    </source>
</evidence>
<keyword evidence="3" id="KW-0804">Transcription</keyword>
<keyword evidence="1" id="KW-0805">Transcription regulation</keyword>
<sequence>MSEHICVSLVPLFNHLDMKDQKVINTLARHKDVTKGERIFSPGDEKLVIVASGNMKVYQLSANGKEQLLRVVEPGGYEGENQLFGATNDSVFGEALENMEICFINKEDFRKLLLEYPQLTLKLLEINAQKSLVLEQQARFLSMEKVEERLATYLLDVTKVVGTTKYTLPLKMKELATFLGTTPETLSRKFKQLESKMYLRRQQKLVEILDREGLESIISNMR</sequence>
<dbReference type="SUPFAM" id="SSF51206">
    <property type="entry name" value="cAMP-binding domain-like"/>
    <property type="match status" value="1"/>
</dbReference>
<dbReference type="Proteomes" id="UP000294743">
    <property type="component" value="Unassembled WGS sequence"/>
</dbReference>
<dbReference type="CDD" id="cd00038">
    <property type="entry name" value="CAP_ED"/>
    <property type="match status" value="1"/>
</dbReference>
<dbReference type="AlphaFoldDB" id="A0A4R8A6K5"/>
<name>A0A4R8A6K5_9FIRM</name>
<evidence type="ECO:0000256" key="2">
    <source>
        <dbReference type="ARBA" id="ARBA00023125"/>
    </source>
</evidence>
<dbReference type="GO" id="GO:0003700">
    <property type="term" value="F:DNA-binding transcription factor activity"/>
    <property type="evidence" value="ECO:0007669"/>
    <property type="project" value="TreeGrafter"/>
</dbReference>
<dbReference type="InterPro" id="IPR036390">
    <property type="entry name" value="WH_DNA-bd_sf"/>
</dbReference>
<gene>
    <name evidence="6" type="ORF">EDD63_10286</name>
</gene>
<evidence type="ECO:0000313" key="6">
    <source>
        <dbReference type="EMBL" id="TDW26065.1"/>
    </source>
</evidence>
<dbReference type="InterPro" id="IPR050397">
    <property type="entry name" value="Env_Response_Regulators"/>
</dbReference>
<dbReference type="PANTHER" id="PTHR24567">
    <property type="entry name" value="CRP FAMILY TRANSCRIPTIONAL REGULATORY PROTEIN"/>
    <property type="match status" value="1"/>
</dbReference>
<dbReference type="GO" id="GO:0003677">
    <property type="term" value="F:DNA binding"/>
    <property type="evidence" value="ECO:0007669"/>
    <property type="project" value="UniProtKB-KW"/>
</dbReference>
<evidence type="ECO:0000259" key="4">
    <source>
        <dbReference type="PROSITE" id="PS50042"/>
    </source>
</evidence>
<reference evidence="6 7" key="1">
    <citation type="submission" date="2019-03" db="EMBL/GenBank/DDBJ databases">
        <title>Genomic Encyclopedia of Type Strains, Phase IV (KMG-IV): sequencing the most valuable type-strain genomes for metagenomic binning, comparative biology and taxonomic classification.</title>
        <authorList>
            <person name="Goeker M."/>
        </authorList>
    </citation>
    <scope>NUCLEOTIDE SEQUENCE [LARGE SCALE GENOMIC DNA]</scope>
    <source>
        <strain evidence="6 7">DSM 28867</strain>
    </source>
</reference>
<evidence type="ECO:0000259" key="5">
    <source>
        <dbReference type="PROSITE" id="PS51063"/>
    </source>
</evidence>
<dbReference type="InterPro" id="IPR014710">
    <property type="entry name" value="RmlC-like_jellyroll"/>
</dbReference>
<dbReference type="EMBL" id="SODD01000002">
    <property type="protein sequence ID" value="TDW26065.1"/>
    <property type="molecule type" value="Genomic_DNA"/>
</dbReference>